<comment type="cofactor">
    <cofactor evidence="1">
        <name>Zn(2+)</name>
        <dbReference type="ChEBI" id="CHEBI:29105"/>
    </cofactor>
</comment>
<dbReference type="Pfam" id="PF02146">
    <property type="entry name" value="SIR2"/>
    <property type="match status" value="1"/>
</dbReference>
<dbReference type="InterPro" id="IPR029035">
    <property type="entry name" value="DHS-like_NAD/FAD-binding_dom"/>
</dbReference>
<evidence type="ECO:0000256" key="2">
    <source>
        <dbReference type="ARBA" id="ARBA00004173"/>
    </source>
</evidence>
<feature type="domain" description="Deacetylase sirtuin-type" evidence="11">
    <location>
        <begin position="155"/>
        <end position="454"/>
    </location>
</feature>
<accession>A0A0D2Q2F0</accession>
<evidence type="ECO:0000256" key="7">
    <source>
        <dbReference type="ARBA" id="ARBA00023027"/>
    </source>
</evidence>
<feature type="binding site" evidence="9">
    <location>
        <position position="324"/>
    </location>
    <ligand>
        <name>Zn(2+)</name>
        <dbReference type="ChEBI" id="CHEBI:29105"/>
    </ligand>
</feature>
<dbReference type="Gene3D" id="3.30.1600.10">
    <property type="entry name" value="SIR2/SIRT2 'Small Domain"/>
    <property type="match status" value="1"/>
</dbReference>
<dbReference type="InterPro" id="IPR026590">
    <property type="entry name" value="Ssirtuin_cat_dom"/>
</dbReference>
<evidence type="ECO:0000256" key="5">
    <source>
        <dbReference type="ARBA" id="ARBA00022723"/>
    </source>
</evidence>
<comment type="similarity">
    <text evidence="3">Belongs to the sirtuin family. Class I subfamily.</text>
</comment>
<evidence type="ECO:0000259" key="11">
    <source>
        <dbReference type="PROSITE" id="PS50305"/>
    </source>
</evidence>
<keyword evidence="13" id="KW-1185">Reference proteome</keyword>
<proteinExistence type="inferred from homology"/>
<dbReference type="PROSITE" id="PS50305">
    <property type="entry name" value="SIRTUIN"/>
    <property type="match status" value="1"/>
</dbReference>
<feature type="binding site" evidence="9">
    <location>
        <position position="321"/>
    </location>
    <ligand>
        <name>Zn(2+)</name>
        <dbReference type="ChEBI" id="CHEBI:29105"/>
    </ligand>
</feature>
<feature type="compositionally biased region" description="Polar residues" evidence="10">
    <location>
        <begin position="533"/>
        <end position="555"/>
    </location>
</feature>
<keyword evidence="4" id="KW-0808">Transferase</keyword>
<keyword evidence="7" id="KW-0520">NAD</keyword>
<evidence type="ECO:0000256" key="4">
    <source>
        <dbReference type="ARBA" id="ARBA00022679"/>
    </source>
</evidence>
<dbReference type="InterPro" id="IPR003000">
    <property type="entry name" value="Sirtuin"/>
</dbReference>
<evidence type="ECO:0000256" key="9">
    <source>
        <dbReference type="PROSITE-ProRule" id="PRU00236"/>
    </source>
</evidence>
<sequence length="572" mass="64042">ELLALQVQAFLEASEDVDVDAEIVEDILDVLVDTDENVDTDTLSEIEVDQRDDSHDDEDSSSQDTNMPTFPADRVKYAPLETWSKQEIKSMMHLLKERGSAAFTEEYVTTRCIPIPKILEAFGIELCPELQNRKPKTMLYLLRVAMSHQLRNRDKLPQYNTIADAVQLIHQSRRILILTGAGISSILVSGVSCGIPDFRSRDGLYASLKNKGEYDLDDPQQMFDINYFKENPSVFYSFASQIYPSNFVPSPCHRFIKAVEEHQKLLRNYTQNIDTLETLAGVQKVLQCHGSFAMASCLQCRNRVPGTDIEGDILGQKVPLCKLCNTVDSVPIKLKGKKSKKKAKGEWDSEVEDESDGPLYPPGIMKPDITFFGEKLTDEFDHSLAEDRFKADLLLIIGTSLKVSPVAEITSHLPHSIPQILINKTPIRHINPDIVLLGNADDIVLHLTNELGWELPLPKEPTTTVQSAINSTRLQPPRGLLNLKKRPSADDSECGNSRSPERVGESHVWLFEGAEGGRWLQQLKKQLGIPRSTAPSTVNSGYNTRSSTPIVNTSPLKDGVDERREMKKARII</sequence>
<feature type="region of interest" description="Disordered" evidence="10">
    <location>
        <begin position="531"/>
        <end position="558"/>
    </location>
</feature>
<dbReference type="AlphaFoldDB" id="A0A0D2Q2F0"/>
<dbReference type="STRING" id="945553.A0A0D2Q2F0"/>
<evidence type="ECO:0000256" key="6">
    <source>
        <dbReference type="ARBA" id="ARBA00022833"/>
    </source>
</evidence>
<feature type="non-terminal residue" evidence="12">
    <location>
        <position position="1"/>
    </location>
</feature>
<protein>
    <recommendedName>
        <fullName evidence="11">Deacetylase sirtuin-type domain-containing protein</fullName>
    </recommendedName>
</protein>
<dbReference type="GO" id="GO:0070403">
    <property type="term" value="F:NAD+ binding"/>
    <property type="evidence" value="ECO:0007669"/>
    <property type="project" value="InterPro"/>
</dbReference>
<dbReference type="OrthoDB" id="420264at2759"/>
<dbReference type="GO" id="GO:0046872">
    <property type="term" value="F:metal ion binding"/>
    <property type="evidence" value="ECO:0007669"/>
    <property type="project" value="UniProtKB-KW"/>
</dbReference>
<dbReference type="GO" id="GO:0005634">
    <property type="term" value="C:nucleus"/>
    <property type="evidence" value="ECO:0007669"/>
    <property type="project" value="TreeGrafter"/>
</dbReference>
<evidence type="ECO:0000256" key="8">
    <source>
        <dbReference type="ARBA" id="ARBA00023128"/>
    </source>
</evidence>
<dbReference type="PANTHER" id="PTHR11085">
    <property type="entry name" value="NAD-DEPENDENT PROTEIN DEACYLASE SIRTUIN-5, MITOCHONDRIAL-RELATED"/>
    <property type="match status" value="1"/>
</dbReference>
<dbReference type="InterPro" id="IPR050134">
    <property type="entry name" value="NAD-dep_sirtuin_deacylases"/>
</dbReference>
<feature type="region of interest" description="Disordered" evidence="10">
    <location>
        <begin position="478"/>
        <end position="502"/>
    </location>
</feature>
<gene>
    <name evidence="12" type="ORF">HYPSUDRAFT_1068851</name>
</gene>
<reference evidence="13" key="1">
    <citation type="submission" date="2014-04" db="EMBL/GenBank/DDBJ databases">
        <title>Evolutionary Origins and Diversification of the Mycorrhizal Mutualists.</title>
        <authorList>
            <consortium name="DOE Joint Genome Institute"/>
            <consortium name="Mycorrhizal Genomics Consortium"/>
            <person name="Kohler A."/>
            <person name="Kuo A."/>
            <person name="Nagy L.G."/>
            <person name="Floudas D."/>
            <person name="Copeland A."/>
            <person name="Barry K.W."/>
            <person name="Cichocki N."/>
            <person name="Veneault-Fourrey C."/>
            <person name="LaButti K."/>
            <person name="Lindquist E.A."/>
            <person name="Lipzen A."/>
            <person name="Lundell T."/>
            <person name="Morin E."/>
            <person name="Murat C."/>
            <person name="Riley R."/>
            <person name="Ohm R."/>
            <person name="Sun H."/>
            <person name="Tunlid A."/>
            <person name="Henrissat B."/>
            <person name="Grigoriev I.V."/>
            <person name="Hibbett D.S."/>
            <person name="Martin F."/>
        </authorList>
    </citation>
    <scope>NUCLEOTIDE SEQUENCE [LARGE SCALE GENOMIC DNA]</scope>
    <source>
        <strain evidence="13">FD-334 SS-4</strain>
    </source>
</reference>
<keyword evidence="6 9" id="KW-0862">Zinc</keyword>
<evidence type="ECO:0000313" key="13">
    <source>
        <dbReference type="Proteomes" id="UP000054270"/>
    </source>
</evidence>
<name>A0A0D2Q2F0_HYPSF</name>
<dbReference type="OMA" id="PTHEFIR"/>
<evidence type="ECO:0000256" key="10">
    <source>
        <dbReference type="SAM" id="MobiDB-lite"/>
    </source>
</evidence>
<dbReference type="GO" id="GO:0046970">
    <property type="term" value="F:histone H4K16 deacetylase activity, NAD-dependent"/>
    <property type="evidence" value="ECO:0007669"/>
    <property type="project" value="TreeGrafter"/>
</dbReference>
<keyword evidence="5 9" id="KW-0479">Metal-binding</keyword>
<dbReference type="GO" id="GO:0005739">
    <property type="term" value="C:mitochondrion"/>
    <property type="evidence" value="ECO:0007669"/>
    <property type="project" value="UniProtKB-SubCell"/>
</dbReference>
<dbReference type="InterPro" id="IPR026591">
    <property type="entry name" value="Sirtuin_cat_small_dom_sf"/>
</dbReference>
<dbReference type="PANTHER" id="PTHR11085:SF9">
    <property type="entry name" value="NAD-DEPENDENT PROTEIN DEACETYLASE SIRTUIN-1"/>
    <property type="match status" value="1"/>
</dbReference>
<evidence type="ECO:0000256" key="1">
    <source>
        <dbReference type="ARBA" id="ARBA00001947"/>
    </source>
</evidence>
<feature type="binding site" evidence="9">
    <location>
        <position position="300"/>
    </location>
    <ligand>
        <name>Zn(2+)</name>
        <dbReference type="ChEBI" id="CHEBI:29105"/>
    </ligand>
</feature>
<dbReference type="Proteomes" id="UP000054270">
    <property type="component" value="Unassembled WGS sequence"/>
</dbReference>
<dbReference type="EMBL" id="KN817530">
    <property type="protein sequence ID" value="KJA25720.1"/>
    <property type="molecule type" value="Genomic_DNA"/>
</dbReference>
<feature type="region of interest" description="Disordered" evidence="10">
    <location>
        <begin position="39"/>
        <end position="71"/>
    </location>
</feature>
<evidence type="ECO:0000313" key="12">
    <source>
        <dbReference type="EMBL" id="KJA25720.1"/>
    </source>
</evidence>
<keyword evidence="8" id="KW-0496">Mitochondrion</keyword>
<feature type="active site" description="Proton acceptor" evidence="9">
    <location>
        <position position="289"/>
    </location>
</feature>
<evidence type="ECO:0000256" key="3">
    <source>
        <dbReference type="ARBA" id="ARBA00006924"/>
    </source>
</evidence>
<dbReference type="Gene3D" id="3.40.50.1220">
    <property type="entry name" value="TPP-binding domain"/>
    <property type="match status" value="1"/>
</dbReference>
<comment type="subcellular location">
    <subcellularLocation>
        <location evidence="2">Mitochondrion</location>
    </subcellularLocation>
</comment>
<feature type="binding site" evidence="9">
    <location>
        <position position="297"/>
    </location>
    <ligand>
        <name>Zn(2+)</name>
        <dbReference type="ChEBI" id="CHEBI:29105"/>
    </ligand>
</feature>
<organism evidence="12 13">
    <name type="scientific">Hypholoma sublateritium (strain FD-334 SS-4)</name>
    <dbReference type="NCBI Taxonomy" id="945553"/>
    <lineage>
        <taxon>Eukaryota</taxon>
        <taxon>Fungi</taxon>
        <taxon>Dikarya</taxon>
        <taxon>Basidiomycota</taxon>
        <taxon>Agaricomycotina</taxon>
        <taxon>Agaricomycetes</taxon>
        <taxon>Agaricomycetidae</taxon>
        <taxon>Agaricales</taxon>
        <taxon>Agaricineae</taxon>
        <taxon>Strophariaceae</taxon>
        <taxon>Hypholoma</taxon>
    </lineage>
</organism>
<dbReference type="SUPFAM" id="SSF52467">
    <property type="entry name" value="DHS-like NAD/FAD-binding domain"/>
    <property type="match status" value="1"/>
</dbReference>